<accession>A0A5B7EVB4</accession>
<name>A0A5B7EVB4_PORTR</name>
<dbReference type="Proteomes" id="UP000324222">
    <property type="component" value="Unassembled WGS sequence"/>
</dbReference>
<dbReference type="EMBL" id="VSRR010003701">
    <property type="protein sequence ID" value="MPC37147.1"/>
    <property type="molecule type" value="Genomic_DNA"/>
</dbReference>
<proteinExistence type="predicted"/>
<evidence type="ECO:0000256" key="1">
    <source>
        <dbReference type="SAM" id="MobiDB-lite"/>
    </source>
</evidence>
<feature type="compositionally biased region" description="Basic and acidic residues" evidence="1">
    <location>
        <begin position="16"/>
        <end position="31"/>
    </location>
</feature>
<gene>
    <name evidence="2" type="ORF">E2C01_030621</name>
</gene>
<reference evidence="2 3" key="1">
    <citation type="submission" date="2019-05" db="EMBL/GenBank/DDBJ databases">
        <title>Another draft genome of Portunus trituberculatus and its Hox gene families provides insights of decapod evolution.</title>
        <authorList>
            <person name="Jeong J.-H."/>
            <person name="Song I."/>
            <person name="Kim S."/>
            <person name="Choi T."/>
            <person name="Kim D."/>
            <person name="Ryu S."/>
            <person name="Kim W."/>
        </authorList>
    </citation>
    <scope>NUCLEOTIDE SEQUENCE [LARGE SCALE GENOMIC DNA]</scope>
    <source>
        <tissue evidence="2">Muscle</tissue>
    </source>
</reference>
<protein>
    <submittedName>
        <fullName evidence="2">Uncharacterized protein</fullName>
    </submittedName>
</protein>
<dbReference type="AlphaFoldDB" id="A0A5B7EVB4"/>
<evidence type="ECO:0000313" key="2">
    <source>
        <dbReference type="EMBL" id="MPC37147.1"/>
    </source>
</evidence>
<organism evidence="2 3">
    <name type="scientific">Portunus trituberculatus</name>
    <name type="common">Swimming crab</name>
    <name type="synonym">Neptunus trituberculatus</name>
    <dbReference type="NCBI Taxonomy" id="210409"/>
    <lineage>
        <taxon>Eukaryota</taxon>
        <taxon>Metazoa</taxon>
        <taxon>Ecdysozoa</taxon>
        <taxon>Arthropoda</taxon>
        <taxon>Crustacea</taxon>
        <taxon>Multicrustacea</taxon>
        <taxon>Malacostraca</taxon>
        <taxon>Eumalacostraca</taxon>
        <taxon>Eucarida</taxon>
        <taxon>Decapoda</taxon>
        <taxon>Pleocyemata</taxon>
        <taxon>Brachyura</taxon>
        <taxon>Eubrachyura</taxon>
        <taxon>Portunoidea</taxon>
        <taxon>Portunidae</taxon>
        <taxon>Portuninae</taxon>
        <taxon>Portunus</taxon>
    </lineage>
</organism>
<sequence length="124" mass="13293">MAGLGDQELASGLAGREGERRRIDRGGERGKTRQVVRMGQAVVIKQVWLPQVLSHVTPCKSCNFYVVMVDFPGLGARAGAGEGGRDRGGGEVGGPREVVEEGRDGCGGKRRERGSVYEPHTMRS</sequence>
<comment type="caution">
    <text evidence="2">The sequence shown here is derived from an EMBL/GenBank/DDBJ whole genome shotgun (WGS) entry which is preliminary data.</text>
</comment>
<feature type="region of interest" description="Disordered" evidence="1">
    <location>
        <begin position="77"/>
        <end position="124"/>
    </location>
</feature>
<keyword evidence="3" id="KW-1185">Reference proteome</keyword>
<feature type="region of interest" description="Disordered" evidence="1">
    <location>
        <begin position="1"/>
        <end position="32"/>
    </location>
</feature>
<feature type="compositionally biased region" description="Basic and acidic residues" evidence="1">
    <location>
        <begin position="97"/>
        <end position="115"/>
    </location>
</feature>
<evidence type="ECO:0000313" key="3">
    <source>
        <dbReference type="Proteomes" id="UP000324222"/>
    </source>
</evidence>